<dbReference type="SUPFAM" id="SSF57302">
    <property type="entry name" value="Snake toxin-like"/>
    <property type="match status" value="2"/>
</dbReference>
<feature type="region of interest" description="Disordered" evidence="3">
    <location>
        <begin position="1"/>
        <end position="24"/>
    </location>
</feature>
<keyword evidence="2" id="KW-0964">Secreted</keyword>
<evidence type="ECO:0000313" key="5">
    <source>
        <dbReference type="Ensembl" id="ENSACLP00000070558.1"/>
    </source>
</evidence>
<evidence type="ECO:0000256" key="3">
    <source>
        <dbReference type="SAM" id="MobiDB-lite"/>
    </source>
</evidence>
<dbReference type="InterPro" id="IPR016054">
    <property type="entry name" value="LY6_UPA_recep-like"/>
</dbReference>
<reference evidence="6" key="2">
    <citation type="submission" date="2023-03" db="EMBL/GenBank/DDBJ databases">
        <authorList>
            <consortium name="Wellcome Sanger Institute Data Sharing"/>
        </authorList>
    </citation>
    <scope>NUCLEOTIDE SEQUENCE [LARGE SCALE GENOMIC DNA]</scope>
</reference>
<keyword evidence="6" id="KW-1185">Reference proteome</keyword>
<dbReference type="InterPro" id="IPR050918">
    <property type="entry name" value="CNF-like_PLA2_Inhibitor"/>
</dbReference>
<dbReference type="PANTHER" id="PTHR20914">
    <property type="entry name" value="LY6/PLAUR DOMAIN-CONTAINING PROTEIN 8"/>
    <property type="match status" value="1"/>
</dbReference>
<name>A0AAX7UKS3_ASTCA</name>
<reference evidence="5" key="4">
    <citation type="submission" date="2025-09" db="UniProtKB">
        <authorList>
            <consortium name="Ensembl"/>
        </authorList>
    </citation>
    <scope>IDENTIFICATION</scope>
</reference>
<feature type="domain" description="UPAR/Ly6" evidence="4">
    <location>
        <begin position="144"/>
        <end position="228"/>
    </location>
</feature>
<evidence type="ECO:0000256" key="2">
    <source>
        <dbReference type="ARBA" id="ARBA00022525"/>
    </source>
</evidence>
<feature type="domain" description="UPAR/Ly6" evidence="4">
    <location>
        <begin position="49"/>
        <end position="138"/>
    </location>
</feature>
<comment type="subcellular location">
    <subcellularLocation>
        <location evidence="1">Secreted</location>
    </subcellularLocation>
</comment>
<dbReference type="Ensembl" id="ENSACLT00000069735.1">
    <property type="protein sequence ID" value="ENSACLP00000070558.1"/>
    <property type="gene ID" value="ENSACLG00000007189.2"/>
</dbReference>
<dbReference type="InterPro" id="IPR045860">
    <property type="entry name" value="Snake_toxin-like_sf"/>
</dbReference>
<evidence type="ECO:0000259" key="4">
    <source>
        <dbReference type="SMART" id="SM00134"/>
    </source>
</evidence>
<evidence type="ECO:0000256" key="1">
    <source>
        <dbReference type="ARBA" id="ARBA00004613"/>
    </source>
</evidence>
<evidence type="ECO:0000313" key="6">
    <source>
        <dbReference type="Proteomes" id="UP000265100"/>
    </source>
</evidence>
<dbReference type="Gene3D" id="2.10.60.10">
    <property type="entry name" value="CD59"/>
    <property type="match status" value="2"/>
</dbReference>
<accession>A0AAX7UKS3</accession>
<dbReference type="PANTHER" id="PTHR20914:SF9">
    <property type="entry name" value="COILED, ISOFORM A"/>
    <property type="match status" value="1"/>
</dbReference>
<proteinExistence type="predicted"/>
<organism evidence="5 6">
    <name type="scientific">Astatotilapia calliptera</name>
    <name type="common">Eastern happy</name>
    <name type="synonym">Chromis callipterus</name>
    <dbReference type="NCBI Taxonomy" id="8154"/>
    <lineage>
        <taxon>Eukaryota</taxon>
        <taxon>Metazoa</taxon>
        <taxon>Chordata</taxon>
        <taxon>Craniata</taxon>
        <taxon>Vertebrata</taxon>
        <taxon>Euteleostomi</taxon>
        <taxon>Actinopterygii</taxon>
        <taxon>Neopterygii</taxon>
        <taxon>Teleostei</taxon>
        <taxon>Neoteleostei</taxon>
        <taxon>Acanthomorphata</taxon>
        <taxon>Ovalentaria</taxon>
        <taxon>Cichlomorphae</taxon>
        <taxon>Cichliformes</taxon>
        <taxon>Cichlidae</taxon>
        <taxon>African cichlids</taxon>
        <taxon>Pseudocrenilabrinae</taxon>
        <taxon>Haplochromini</taxon>
        <taxon>Astatotilapia</taxon>
    </lineage>
</organism>
<protein>
    <recommendedName>
        <fullName evidence="4">UPAR/Ly6 domain-containing protein</fullName>
    </recommendedName>
</protein>
<sequence>FSSGGQRNTGLQDTRGVCRHRSREEDTSRESRILVLVLGIVLLPKACPLKCYDCIPGLSGGCTETKIDCPSSHTRCGSARINSKLGGLETKRVLRTCFTPDQCFNGSLNLGFSQAVINTMCCTSDLCNSQDVPDWSISSPNGKKCFQCDEKDCTKTLTCNGNEDYCISAAVKAGVTTTKVKGCASKTICSHSQTEQLSADIGGEISCCQGDLCNRASSTTAHLLLFVAPLISLVFFS</sequence>
<dbReference type="AlphaFoldDB" id="A0AAX7UKS3"/>
<dbReference type="Proteomes" id="UP000265100">
    <property type="component" value="Chromosome 3"/>
</dbReference>
<dbReference type="GO" id="GO:0005576">
    <property type="term" value="C:extracellular region"/>
    <property type="evidence" value="ECO:0007669"/>
    <property type="project" value="UniProtKB-SubCell"/>
</dbReference>
<dbReference type="SMART" id="SM00134">
    <property type="entry name" value="LU"/>
    <property type="match status" value="2"/>
</dbReference>
<reference evidence="5 6" key="1">
    <citation type="submission" date="2018-05" db="EMBL/GenBank/DDBJ databases">
        <authorList>
            <person name="Datahose"/>
        </authorList>
    </citation>
    <scope>NUCLEOTIDE SEQUENCE</scope>
</reference>
<feature type="compositionally biased region" description="Polar residues" evidence="3">
    <location>
        <begin position="1"/>
        <end position="12"/>
    </location>
</feature>
<dbReference type="GeneTree" id="ENSGT00940000163304"/>
<dbReference type="Pfam" id="PF00021">
    <property type="entry name" value="UPAR_LY6"/>
    <property type="match status" value="2"/>
</dbReference>
<reference evidence="5" key="3">
    <citation type="submission" date="2025-08" db="UniProtKB">
        <authorList>
            <consortium name="Ensembl"/>
        </authorList>
    </citation>
    <scope>IDENTIFICATION</scope>
</reference>